<accession>A0A562IZP1</accession>
<keyword evidence="1" id="KW-0812">Transmembrane</keyword>
<evidence type="ECO:0000313" key="3">
    <source>
        <dbReference type="Proteomes" id="UP000315343"/>
    </source>
</evidence>
<feature type="transmembrane region" description="Helical" evidence="1">
    <location>
        <begin position="16"/>
        <end position="37"/>
    </location>
</feature>
<proteinExistence type="predicted"/>
<dbReference type="RefSeq" id="WP_145087084.1">
    <property type="nucleotide sequence ID" value="NZ_DAMBUX010000005.1"/>
</dbReference>
<gene>
    <name evidence="2" type="ORF">LY60_03644</name>
</gene>
<name>A0A562IZP1_9FIRM</name>
<keyword evidence="3" id="KW-1185">Reference proteome</keyword>
<reference evidence="2 3" key="1">
    <citation type="submission" date="2019-07" db="EMBL/GenBank/DDBJ databases">
        <title>Genomic Encyclopedia of Type Strains, Phase I: the one thousand microbial genomes (KMG-I) project.</title>
        <authorList>
            <person name="Kyrpides N."/>
        </authorList>
    </citation>
    <scope>NUCLEOTIDE SEQUENCE [LARGE SCALE GENOMIC DNA]</scope>
    <source>
        <strain evidence="2 3">DSM 13558</strain>
    </source>
</reference>
<evidence type="ECO:0000256" key="1">
    <source>
        <dbReference type="SAM" id="Phobius"/>
    </source>
</evidence>
<comment type="caution">
    <text evidence="2">The sequence shown here is derived from an EMBL/GenBank/DDBJ whole genome shotgun (WGS) entry which is preliminary data.</text>
</comment>
<sequence length="166" mass="18905">MKNKLSINLEVSLVEIILSVLIFAVAGVIMLNCFAYAKYTQEKANDKVAASWLVQSDAEMIRSADTLDQAVLFLAKKYEKKAKDGSSDIYTNYYDKDWKPCSEEEQEYTLNTVISLDEKEYGEFMDIKITAEKSKPYPFIDKGKLTSPVYSIETGKFFQTLESGRQ</sequence>
<organism evidence="2 3">
    <name type="scientific">Sedimentibacter saalensis</name>
    <dbReference type="NCBI Taxonomy" id="130788"/>
    <lineage>
        <taxon>Bacteria</taxon>
        <taxon>Bacillati</taxon>
        <taxon>Bacillota</taxon>
        <taxon>Tissierellia</taxon>
        <taxon>Sedimentibacter</taxon>
    </lineage>
</organism>
<evidence type="ECO:0000313" key="2">
    <source>
        <dbReference type="EMBL" id="TWH76386.1"/>
    </source>
</evidence>
<dbReference type="AlphaFoldDB" id="A0A562IZP1"/>
<evidence type="ECO:0008006" key="4">
    <source>
        <dbReference type="Google" id="ProtNLM"/>
    </source>
</evidence>
<dbReference type="Proteomes" id="UP000315343">
    <property type="component" value="Unassembled WGS sequence"/>
</dbReference>
<dbReference type="EMBL" id="VLKH01000019">
    <property type="protein sequence ID" value="TWH76386.1"/>
    <property type="molecule type" value="Genomic_DNA"/>
</dbReference>
<keyword evidence="1" id="KW-1133">Transmembrane helix</keyword>
<dbReference type="OrthoDB" id="1655097at2"/>
<protein>
    <recommendedName>
        <fullName evidence="4">Prepilin-type N-terminal cleavage/methylation domain-containing protein</fullName>
    </recommendedName>
</protein>
<keyword evidence="1" id="KW-0472">Membrane</keyword>